<dbReference type="GO" id="GO:0070593">
    <property type="term" value="P:dendrite self-avoidance"/>
    <property type="evidence" value="ECO:0000318"/>
    <property type="project" value="GO_Central"/>
</dbReference>
<evidence type="ECO:0000259" key="2">
    <source>
        <dbReference type="PROSITE" id="PS50835"/>
    </source>
</evidence>
<evidence type="ECO:0000313" key="4">
    <source>
        <dbReference type="Proteomes" id="UP000000305"/>
    </source>
</evidence>
<dbReference type="PANTHER" id="PTHR47633">
    <property type="entry name" value="IMMUNOGLOBULIN"/>
    <property type="match status" value="1"/>
</dbReference>
<dbReference type="PROSITE" id="PS50835">
    <property type="entry name" value="IG_LIKE"/>
    <property type="match status" value="1"/>
</dbReference>
<proteinExistence type="predicted"/>
<dbReference type="Gene3D" id="2.60.40.10">
    <property type="entry name" value="Immunoglobulins"/>
    <property type="match status" value="3"/>
</dbReference>
<dbReference type="Proteomes" id="UP000000305">
    <property type="component" value="Unassembled WGS sequence"/>
</dbReference>
<dbReference type="KEGG" id="dpx:DAPPUDRAFT_265266"/>
<reference evidence="3 4" key="1">
    <citation type="journal article" date="2011" name="Science">
        <title>The ecoresponsive genome of Daphnia pulex.</title>
        <authorList>
            <person name="Colbourne J.K."/>
            <person name="Pfrender M.E."/>
            <person name="Gilbert D."/>
            <person name="Thomas W.K."/>
            <person name="Tucker A."/>
            <person name="Oakley T.H."/>
            <person name="Tokishita S."/>
            <person name="Aerts A."/>
            <person name="Arnold G.J."/>
            <person name="Basu M.K."/>
            <person name="Bauer D.J."/>
            <person name="Caceres C.E."/>
            <person name="Carmel L."/>
            <person name="Casola C."/>
            <person name="Choi J.H."/>
            <person name="Detter J.C."/>
            <person name="Dong Q."/>
            <person name="Dusheyko S."/>
            <person name="Eads B.D."/>
            <person name="Frohlich T."/>
            <person name="Geiler-Samerotte K.A."/>
            <person name="Gerlach D."/>
            <person name="Hatcher P."/>
            <person name="Jogdeo S."/>
            <person name="Krijgsveld J."/>
            <person name="Kriventseva E.V."/>
            <person name="Kultz D."/>
            <person name="Laforsch C."/>
            <person name="Lindquist E."/>
            <person name="Lopez J."/>
            <person name="Manak J.R."/>
            <person name="Muller J."/>
            <person name="Pangilinan J."/>
            <person name="Patwardhan R.P."/>
            <person name="Pitluck S."/>
            <person name="Pritham E.J."/>
            <person name="Rechtsteiner A."/>
            <person name="Rho M."/>
            <person name="Rogozin I.B."/>
            <person name="Sakarya O."/>
            <person name="Salamov A."/>
            <person name="Schaack S."/>
            <person name="Shapiro H."/>
            <person name="Shiga Y."/>
            <person name="Skalitzky C."/>
            <person name="Smith Z."/>
            <person name="Souvorov A."/>
            <person name="Sung W."/>
            <person name="Tang Z."/>
            <person name="Tsuchiya D."/>
            <person name="Tu H."/>
            <person name="Vos H."/>
            <person name="Wang M."/>
            <person name="Wolf Y.I."/>
            <person name="Yamagata H."/>
            <person name="Yamada T."/>
            <person name="Ye Y."/>
            <person name="Shaw J.R."/>
            <person name="Andrews J."/>
            <person name="Crease T.J."/>
            <person name="Tang H."/>
            <person name="Lucas S.M."/>
            <person name="Robertson H.M."/>
            <person name="Bork P."/>
            <person name="Koonin E.V."/>
            <person name="Zdobnov E.M."/>
            <person name="Grigoriev I.V."/>
            <person name="Lynch M."/>
            <person name="Boore J.L."/>
        </authorList>
    </citation>
    <scope>NUCLEOTIDE SEQUENCE [LARGE SCALE GENOMIC DNA]</scope>
</reference>
<dbReference type="GO" id="GO:0007411">
    <property type="term" value="P:axon guidance"/>
    <property type="evidence" value="ECO:0000318"/>
    <property type="project" value="GO_Central"/>
</dbReference>
<dbReference type="HOGENOM" id="CLU_617148_0_0_1"/>
<protein>
    <recommendedName>
        <fullName evidence="2">Ig-like domain-containing protein</fullName>
    </recommendedName>
</protein>
<dbReference type="Pfam" id="PF07679">
    <property type="entry name" value="I-set"/>
    <property type="match status" value="2"/>
</dbReference>
<dbReference type="EMBL" id="GL732765">
    <property type="protein sequence ID" value="EFX65060.1"/>
    <property type="molecule type" value="Genomic_DNA"/>
</dbReference>
<dbReference type="GO" id="GO:0005886">
    <property type="term" value="C:plasma membrane"/>
    <property type="evidence" value="ECO:0000318"/>
    <property type="project" value="GO_Central"/>
</dbReference>
<dbReference type="FunFam" id="2.60.40.10:FF:000107">
    <property type="entry name" value="Myosin, light chain kinase a"/>
    <property type="match status" value="1"/>
</dbReference>
<dbReference type="OrthoDB" id="6612025at2759"/>
<dbReference type="InterPro" id="IPR007110">
    <property type="entry name" value="Ig-like_dom"/>
</dbReference>
<dbReference type="AlphaFoldDB" id="E9HT57"/>
<keyword evidence="1" id="KW-0393">Immunoglobulin domain</keyword>
<dbReference type="STRING" id="6669.E9HT57"/>
<dbReference type="SUPFAM" id="SSF48726">
    <property type="entry name" value="Immunoglobulin"/>
    <property type="match status" value="2"/>
</dbReference>
<dbReference type="InParanoid" id="E9HT57"/>
<gene>
    <name evidence="3" type="ORF">DAPPUDRAFT_265266</name>
</gene>
<dbReference type="InterPro" id="IPR036179">
    <property type="entry name" value="Ig-like_dom_sf"/>
</dbReference>
<dbReference type="InterPro" id="IPR013783">
    <property type="entry name" value="Ig-like_fold"/>
</dbReference>
<organism evidence="3 4">
    <name type="scientific">Daphnia pulex</name>
    <name type="common">Water flea</name>
    <dbReference type="NCBI Taxonomy" id="6669"/>
    <lineage>
        <taxon>Eukaryota</taxon>
        <taxon>Metazoa</taxon>
        <taxon>Ecdysozoa</taxon>
        <taxon>Arthropoda</taxon>
        <taxon>Crustacea</taxon>
        <taxon>Branchiopoda</taxon>
        <taxon>Diplostraca</taxon>
        <taxon>Cladocera</taxon>
        <taxon>Anomopoda</taxon>
        <taxon>Daphniidae</taxon>
        <taxon>Daphnia</taxon>
    </lineage>
</organism>
<feature type="domain" description="Ig-like" evidence="2">
    <location>
        <begin position="230"/>
        <end position="325"/>
    </location>
</feature>
<dbReference type="GO" id="GO:0007156">
    <property type="term" value="P:homophilic cell adhesion via plasma membrane adhesion molecules"/>
    <property type="evidence" value="ECO:0000318"/>
    <property type="project" value="GO_Central"/>
</dbReference>
<keyword evidence="4" id="KW-1185">Reference proteome</keyword>
<dbReference type="InterPro" id="IPR013098">
    <property type="entry name" value="Ig_I-set"/>
</dbReference>
<dbReference type="GO" id="GO:0098632">
    <property type="term" value="F:cell-cell adhesion mediator activity"/>
    <property type="evidence" value="ECO:0000318"/>
    <property type="project" value="GO_Central"/>
</dbReference>
<accession>E9HT57</accession>
<sequence length="444" mass="50526">MNGSFCRKQRDFDLQLFVIVFNDIKSVQDAFKNQTTKVLSFHGKVHYLLNWAAIEECEWVQVCDLRLKFKQFTTEFNSRIRAEGIGKDKIGELEQQEVNQNSTKKQSKKKDAVGNSYAEEKLDVIEREAKEDNRKHAAKVAEEVATMISRVLGCPNPLFKQEKKQRLGSEALDLFKAQLKSRDAYSVSNRRTKSRFSGGVTDEDLDNLELSLSKEKEELLNQLTVHSEAPRIELSQGLSNLTVKKGVQIEVKVRIRGQPNPEVKWFKDGEALINNKDYTISTNEVENAYNLALPVAHESHAGNYTVKATNEHGFDESMSHEPEIKVEYYEETNIEVKVTAHPKSKMKWLKDGIQIKSTTSERISISEEAYNAPTFSTKPKSCYARAGQTAKFEGCVQGIPLPVISWQKADEVIVESERFKMESAEDGTFAQLHHEREASVFDNH</sequence>
<name>E9HT57_DAPPU</name>
<evidence type="ECO:0000256" key="1">
    <source>
        <dbReference type="ARBA" id="ARBA00023319"/>
    </source>
</evidence>
<dbReference type="GO" id="GO:0030424">
    <property type="term" value="C:axon"/>
    <property type="evidence" value="ECO:0000318"/>
    <property type="project" value="GO_Central"/>
</dbReference>
<dbReference type="eggNOG" id="KOG0613">
    <property type="taxonomic scope" value="Eukaryota"/>
</dbReference>
<evidence type="ECO:0000313" key="3">
    <source>
        <dbReference type="EMBL" id="EFX65060.1"/>
    </source>
</evidence>